<dbReference type="Proteomes" id="UP001153954">
    <property type="component" value="Unassembled WGS sequence"/>
</dbReference>
<proteinExistence type="predicted"/>
<evidence type="ECO:0000313" key="2">
    <source>
        <dbReference type="Proteomes" id="UP001153954"/>
    </source>
</evidence>
<accession>A0AAU9TTI4</accession>
<evidence type="ECO:0000313" key="1">
    <source>
        <dbReference type="EMBL" id="CAH2089487.1"/>
    </source>
</evidence>
<keyword evidence="2" id="KW-1185">Reference proteome</keyword>
<sequence>MPCKFITTYHLTVKDEVNTESESVTLTYQMLQNQIYHMITLDITVFDLCEVLLPKAEVKSNGVVKMKSPEIVNSVFTVLNDISSTLHIDLNV</sequence>
<reference evidence="1" key="1">
    <citation type="submission" date="2022-03" db="EMBL/GenBank/DDBJ databases">
        <authorList>
            <person name="Tunstrom K."/>
        </authorList>
    </citation>
    <scope>NUCLEOTIDE SEQUENCE</scope>
</reference>
<organism evidence="1 2">
    <name type="scientific">Euphydryas editha</name>
    <name type="common">Edith's checkerspot</name>
    <dbReference type="NCBI Taxonomy" id="104508"/>
    <lineage>
        <taxon>Eukaryota</taxon>
        <taxon>Metazoa</taxon>
        <taxon>Ecdysozoa</taxon>
        <taxon>Arthropoda</taxon>
        <taxon>Hexapoda</taxon>
        <taxon>Insecta</taxon>
        <taxon>Pterygota</taxon>
        <taxon>Neoptera</taxon>
        <taxon>Endopterygota</taxon>
        <taxon>Lepidoptera</taxon>
        <taxon>Glossata</taxon>
        <taxon>Ditrysia</taxon>
        <taxon>Papilionoidea</taxon>
        <taxon>Nymphalidae</taxon>
        <taxon>Nymphalinae</taxon>
        <taxon>Euphydryas</taxon>
    </lineage>
</organism>
<dbReference type="EMBL" id="CAKOGL010000008">
    <property type="protein sequence ID" value="CAH2089487.1"/>
    <property type="molecule type" value="Genomic_DNA"/>
</dbReference>
<comment type="caution">
    <text evidence="1">The sequence shown here is derived from an EMBL/GenBank/DDBJ whole genome shotgun (WGS) entry which is preliminary data.</text>
</comment>
<dbReference type="AlphaFoldDB" id="A0AAU9TTI4"/>
<gene>
    <name evidence="1" type="ORF">EEDITHA_LOCUS5537</name>
</gene>
<name>A0AAU9TTI4_EUPED</name>
<protein>
    <submittedName>
        <fullName evidence="1">Uncharacterized protein</fullName>
    </submittedName>
</protein>